<evidence type="ECO:0000313" key="2">
    <source>
        <dbReference type="EMBL" id="MFC6723947.1"/>
    </source>
</evidence>
<name>A0ABD5RXG9_9EURY</name>
<keyword evidence="3" id="KW-1185">Reference proteome</keyword>
<dbReference type="EMBL" id="JBHSWU010000073">
    <property type="protein sequence ID" value="MFC6723947.1"/>
    <property type="molecule type" value="Genomic_DNA"/>
</dbReference>
<evidence type="ECO:0000313" key="3">
    <source>
        <dbReference type="Proteomes" id="UP001596328"/>
    </source>
</evidence>
<dbReference type="InterPro" id="IPR039523">
    <property type="entry name" value="RimK-rel_E_lig_ATP-grasp"/>
</dbReference>
<dbReference type="Proteomes" id="UP001596328">
    <property type="component" value="Unassembled WGS sequence"/>
</dbReference>
<evidence type="ECO:0000259" key="1">
    <source>
        <dbReference type="Pfam" id="PF14397"/>
    </source>
</evidence>
<dbReference type="SUPFAM" id="SSF56059">
    <property type="entry name" value="Glutathione synthetase ATP-binding domain-like"/>
    <property type="match status" value="1"/>
</dbReference>
<feature type="domain" description="Alpha-L-glutamate ligase-related protein ATP-grasp" evidence="1">
    <location>
        <begin position="99"/>
        <end position="374"/>
    </location>
</feature>
<proteinExistence type="predicted"/>
<dbReference type="AlphaFoldDB" id="A0ABD5RXG9"/>
<reference evidence="2 3" key="1">
    <citation type="journal article" date="2019" name="Int. J. Syst. Evol. Microbiol.">
        <title>The Global Catalogue of Microorganisms (GCM) 10K type strain sequencing project: providing services to taxonomists for standard genome sequencing and annotation.</title>
        <authorList>
            <consortium name="The Broad Institute Genomics Platform"/>
            <consortium name="The Broad Institute Genome Sequencing Center for Infectious Disease"/>
            <person name="Wu L."/>
            <person name="Ma J."/>
        </authorList>
    </citation>
    <scope>NUCLEOTIDE SEQUENCE [LARGE SCALE GENOMIC DNA]</scope>
    <source>
        <strain evidence="2 3">NBRC 111368</strain>
    </source>
</reference>
<sequence length="394" mass="43998">MNDETLRYKLLRPVRRRVAARYRESRDLLSAYATLVERELTVGRSLDVPWRRRVRLWRRGFTSRSDVLFDLDDDYGAFVSDLQHELTDGVTEPWDAVVNNKLTYYLLFSSFSRFLPGLYGVVDDGEVKRTAPSMESLSQSVDGAVSVDTDRPGSFERAEAVPWIDAYLDANEALVLKPIYGQGGGGVLVCRKPAGADGYVVNGERTGSGEFAAAVGDLEGYLAWEFAEQAEYAAELFPESTNTLRILTMWDYDADEPFVAGAVHRVGTERSAPVDNWSQGGLSAEVVEDGVLGDAAQWLPSEGVVRRYGTHPDTGTTIEGARVPDWPRIRRLVLEIAAEFPSLPRLGWDVVHTGDGEFDVLEVNAHAATRTFQVHRPLLCDPRVRRFYRHHGCL</sequence>
<dbReference type="Pfam" id="PF14397">
    <property type="entry name" value="ATPgrasp_ST"/>
    <property type="match status" value="1"/>
</dbReference>
<accession>A0ABD5RXG9</accession>
<protein>
    <submittedName>
        <fullName evidence="2">Sugar-transfer associated ATP-grasp domain-containing protein</fullName>
    </submittedName>
</protein>
<organism evidence="2 3">
    <name type="scientific">Halobium palmae</name>
    <dbReference type="NCBI Taxonomy" id="1776492"/>
    <lineage>
        <taxon>Archaea</taxon>
        <taxon>Methanobacteriati</taxon>
        <taxon>Methanobacteriota</taxon>
        <taxon>Stenosarchaea group</taxon>
        <taxon>Halobacteria</taxon>
        <taxon>Halobacteriales</taxon>
        <taxon>Haloferacaceae</taxon>
        <taxon>Halobium</taxon>
    </lineage>
</organism>
<comment type="caution">
    <text evidence="2">The sequence shown here is derived from an EMBL/GenBank/DDBJ whole genome shotgun (WGS) entry which is preliminary data.</text>
</comment>
<gene>
    <name evidence="2" type="ORF">ACFQE1_06080</name>
</gene>